<proteinExistence type="predicted"/>
<dbReference type="AlphaFoldDB" id="A0A8S9U332"/>
<feature type="region of interest" description="Disordered" evidence="1">
    <location>
        <begin position="23"/>
        <end position="63"/>
    </location>
</feature>
<sequence length="123" mass="13641">MTRGSPEHERLVRNVIDEGLIAAWARNQPPRQSPRTDRNYKPSNSRRSTRDRPTASAPPPPAEVKALIPMVNDSQACLRFQTVKGCDFSGCKNKHELVRLPTAVFDHVTNNGELKAGLPNLSS</sequence>
<dbReference type="EMBL" id="JAACNO010002212">
    <property type="protein sequence ID" value="KAF4135020.1"/>
    <property type="molecule type" value="Genomic_DNA"/>
</dbReference>
<reference evidence="2" key="1">
    <citation type="submission" date="2020-03" db="EMBL/GenBank/DDBJ databases">
        <title>Hybrid Assembly of Korean Phytophthora infestans isolates.</title>
        <authorList>
            <person name="Prokchorchik M."/>
            <person name="Lee Y."/>
            <person name="Seo J."/>
            <person name="Cho J.-H."/>
            <person name="Park Y.-E."/>
            <person name="Jang D.-C."/>
            <person name="Im J.-S."/>
            <person name="Choi J.-G."/>
            <person name="Park H.-J."/>
            <person name="Lee G.-B."/>
            <person name="Lee Y.-G."/>
            <person name="Hong S.-Y."/>
            <person name="Cho K."/>
            <person name="Sohn K.H."/>
        </authorList>
    </citation>
    <scope>NUCLEOTIDE SEQUENCE</scope>
    <source>
        <strain evidence="2">KR_2_A2</strain>
    </source>
</reference>
<protein>
    <submittedName>
        <fullName evidence="2">Uncharacterized protein</fullName>
    </submittedName>
</protein>
<comment type="caution">
    <text evidence="2">The sequence shown here is derived from an EMBL/GenBank/DDBJ whole genome shotgun (WGS) entry which is preliminary data.</text>
</comment>
<evidence type="ECO:0000313" key="3">
    <source>
        <dbReference type="Proteomes" id="UP000704712"/>
    </source>
</evidence>
<evidence type="ECO:0000256" key="1">
    <source>
        <dbReference type="SAM" id="MobiDB-lite"/>
    </source>
</evidence>
<name>A0A8S9U332_PHYIN</name>
<organism evidence="2 3">
    <name type="scientific">Phytophthora infestans</name>
    <name type="common">Potato late blight agent</name>
    <name type="synonym">Botrytis infestans</name>
    <dbReference type="NCBI Taxonomy" id="4787"/>
    <lineage>
        <taxon>Eukaryota</taxon>
        <taxon>Sar</taxon>
        <taxon>Stramenopiles</taxon>
        <taxon>Oomycota</taxon>
        <taxon>Peronosporomycetes</taxon>
        <taxon>Peronosporales</taxon>
        <taxon>Peronosporaceae</taxon>
        <taxon>Phytophthora</taxon>
    </lineage>
</organism>
<gene>
    <name evidence="2" type="ORF">GN958_ATG15787</name>
</gene>
<accession>A0A8S9U332</accession>
<dbReference type="Proteomes" id="UP000704712">
    <property type="component" value="Unassembled WGS sequence"/>
</dbReference>
<evidence type="ECO:0000313" key="2">
    <source>
        <dbReference type="EMBL" id="KAF4135020.1"/>
    </source>
</evidence>